<dbReference type="Proteomes" id="UP000242254">
    <property type="component" value="Unassembled WGS sequence"/>
</dbReference>
<dbReference type="RefSeq" id="XP_023463449.1">
    <property type="nucleotide sequence ID" value="XM_023615267.1"/>
</dbReference>
<dbReference type="AlphaFoldDB" id="A0A2G4SLU7"/>
<accession>A0A2G4SLU7</accession>
<gene>
    <name evidence="2" type="ORF">RHIMIDRAFT_45700</name>
</gene>
<keyword evidence="3" id="KW-1185">Reference proteome</keyword>
<organism evidence="2 3">
    <name type="scientific">Rhizopus microsporus ATCC 52813</name>
    <dbReference type="NCBI Taxonomy" id="1340429"/>
    <lineage>
        <taxon>Eukaryota</taxon>
        <taxon>Fungi</taxon>
        <taxon>Fungi incertae sedis</taxon>
        <taxon>Mucoromycota</taxon>
        <taxon>Mucoromycotina</taxon>
        <taxon>Mucoromycetes</taxon>
        <taxon>Mucorales</taxon>
        <taxon>Mucorineae</taxon>
        <taxon>Rhizopodaceae</taxon>
        <taxon>Rhizopus</taxon>
    </lineage>
</organism>
<evidence type="ECO:0000313" key="3">
    <source>
        <dbReference type="Proteomes" id="UP000242254"/>
    </source>
</evidence>
<evidence type="ECO:0000313" key="2">
    <source>
        <dbReference type="EMBL" id="PHZ09741.1"/>
    </source>
</evidence>
<keyword evidence="1" id="KW-1133">Transmembrane helix</keyword>
<keyword evidence="1" id="KW-0812">Transmembrane</keyword>
<dbReference type="GeneID" id="35446255"/>
<reference evidence="2 3" key="1">
    <citation type="journal article" date="2016" name="Proc. Natl. Acad. Sci. U.S.A.">
        <title>Lipid metabolic changes in an early divergent fungus govern the establishment of a mutualistic symbiosis with endobacteria.</title>
        <authorList>
            <person name="Lastovetsky O.A."/>
            <person name="Gaspar M.L."/>
            <person name="Mondo S.J."/>
            <person name="LaButti K.M."/>
            <person name="Sandor L."/>
            <person name="Grigoriev I.V."/>
            <person name="Henry S.A."/>
            <person name="Pawlowska T.E."/>
        </authorList>
    </citation>
    <scope>NUCLEOTIDE SEQUENCE [LARGE SCALE GENOMIC DNA]</scope>
    <source>
        <strain evidence="2 3">ATCC 52813</strain>
    </source>
</reference>
<proteinExistence type="predicted"/>
<sequence>MLMTADLRIAVTWTVTAVPEVDHLNTNVALLVVPVLLLVAILLIDVPETARVLVLVLALPLEAGIKEVAEDEGIYNKTLDTTRMKLKFACNYV</sequence>
<dbReference type="EMBL" id="KZ303857">
    <property type="protein sequence ID" value="PHZ09741.1"/>
    <property type="molecule type" value="Genomic_DNA"/>
</dbReference>
<evidence type="ECO:0000256" key="1">
    <source>
        <dbReference type="SAM" id="Phobius"/>
    </source>
</evidence>
<protein>
    <submittedName>
        <fullName evidence="2">Uncharacterized protein</fullName>
    </submittedName>
</protein>
<keyword evidence="1" id="KW-0472">Membrane</keyword>
<name>A0A2G4SLU7_RHIZD</name>
<feature type="transmembrane region" description="Helical" evidence="1">
    <location>
        <begin position="28"/>
        <end position="46"/>
    </location>
</feature>